<feature type="transmembrane region" description="Helical" evidence="3">
    <location>
        <begin position="218"/>
        <end position="237"/>
    </location>
</feature>
<evidence type="ECO:0008006" key="6">
    <source>
        <dbReference type="Google" id="ProtNLM"/>
    </source>
</evidence>
<organism evidence="4 5">
    <name type="scientific">Curtobacterium salicis</name>
    <dbReference type="NCBI Taxonomy" id="1779862"/>
    <lineage>
        <taxon>Bacteria</taxon>
        <taxon>Bacillati</taxon>
        <taxon>Actinomycetota</taxon>
        <taxon>Actinomycetes</taxon>
        <taxon>Micrococcales</taxon>
        <taxon>Microbacteriaceae</taxon>
        <taxon>Curtobacterium</taxon>
    </lineage>
</organism>
<name>A0ABX0T1R2_9MICO</name>
<keyword evidence="1" id="KW-0802">TPR repeat</keyword>
<feature type="compositionally biased region" description="Basic residues" evidence="2">
    <location>
        <begin position="245"/>
        <end position="254"/>
    </location>
</feature>
<feature type="transmembrane region" description="Helical" evidence="3">
    <location>
        <begin position="103"/>
        <end position="121"/>
    </location>
</feature>
<keyword evidence="5" id="KW-1185">Reference proteome</keyword>
<keyword evidence="3" id="KW-0472">Membrane</keyword>
<dbReference type="EMBL" id="JAAOYO010000001">
    <property type="protein sequence ID" value="NII39430.1"/>
    <property type="molecule type" value="Genomic_DNA"/>
</dbReference>
<dbReference type="InterPro" id="IPR019734">
    <property type="entry name" value="TPR_rpt"/>
</dbReference>
<feature type="region of interest" description="Disordered" evidence="2">
    <location>
        <begin position="242"/>
        <end position="265"/>
    </location>
</feature>
<evidence type="ECO:0000256" key="1">
    <source>
        <dbReference type="PROSITE-ProRule" id="PRU00339"/>
    </source>
</evidence>
<protein>
    <recommendedName>
        <fullName evidence="6">Tetratricopeptide repeat protein</fullName>
    </recommendedName>
</protein>
<gene>
    <name evidence="4" type="ORF">E9228_000049</name>
</gene>
<feature type="transmembrane region" description="Helical" evidence="3">
    <location>
        <begin position="179"/>
        <end position="206"/>
    </location>
</feature>
<dbReference type="Proteomes" id="UP001318300">
    <property type="component" value="Unassembled WGS sequence"/>
</dbReference>
<evidence type="ECO:0000256" key="2">
    <source>
        <dbReference type="SAM" id="MobiDB-lite"/>
    </source>
</evidence>
<comment type="caution">
    <text evidence="4">The sequence shown here is derived from an EMBL/GenBank/DDBJ whole genome shotgun (WGS) entry which is preliminary data.</text>
</comment>
<dbReference type="RefSeq" id="WP_166778661.1">
    <property type="nucleotide sequence ID" value="NZ_JAAOYO010000001.1"/>
</dbReference>
<feature type="transmembrane region" description="Helical" evidence="3">
    <location>
        <begin position="133"/>
        <end position="159"/>
    </location>
</feature>
<dbReference type="Gene3D" id="1.25.40.10">
    <property type="entry name" value="Tetratricopeptide repeat domain"/>
    <property type="match status" value="1"/>
</dbReference>
<feature type="repeat" description="TPR" evidence="1">
    <location>
        <begin position="18"/>
        <end position="51"/>
    </location>
</feature>
<evidence type="ECO:0000256" key="3">
    <source>
        <dbReference type="SAM" id="Phobius"/>
    </source>
</evidence>
<dbReference type="InterPro" id="IPR011990">
    <property type="entry name" value="TPR-like_helical_dom_sf"/>
</dbReference>
<dbReference type="SUPFAM" id="SSF48452">
    <property type="entry name" value="TPR-like"/>
    <property type="match status" value="1"/>
</dbReference>
<proteinExistence type="predicted"/>
<evidence type="ECO:0000313" key="5">
    <source>
        <dbReference type="Proteomes" id="UP001318300"/>
    </source>
</evidence>
<evidence type="ECO:0000313" key="4">
    <source>
        <dbReference type="EMBL" id="NII39430.1"/>
    </source>
</evidence>
<keyword evidence="3" id="KW-1133">Transmembrane helix</keyword>
<reference evidence="4 5" key="1">
    <citation type="submission" date="2020-03" db="EMBL/GenBank/DDBJ databases">
        <title>Above-ground endophytic microbial communities from plants in different locations in the United States.</title>
        <authorList>
            <person name="Frank C."/>
        </authorList>
    </citation>
    <scope>NUCLEOTIDE SEQUENCE [LARGE SCALE GENOMIC DNA]</scope>
    <source>
        <strain evidence="4 5">WW7</strain>
    </source>
</reference>
<dbReference type="PROSITE" id="PS50005">
    <property type="entry name" value="TPR"/>
    <property type="match status" value="1"/>
</dbReference>
<keyword evidence="3" id="KW-0812">Transmembrane</keyword>
<accession>A0ABX0T1R2</accession>
<sequence>MSDPTELTALLGTAPEDPDVIATMGDVLANSGRLDTAVVAYERALAVDPTHRHALRRRAAVVGVARHDTASVEGYWGIVAERPGDAAATQGLRQAVLGRMRRLRVLLGTVAVGTLVVSADWTESSPDPSGSDVAAGSLVIRLIGWAIVMAAAVSTVVVVRRSLRHNRTALMRVARGWPLLLVVLAVPAGSALLVVAVATSALLGVVTVAPPWSWPWPGLAAFTLVMVASVLSVALHWQASPPPRAARKHTHRSAARSEADPGGPR</sequence>